<feature type="region of interest" description="Disordered" evidence="3">
    <location>
        <begin position="690"/>
        <end position="709"/>
    </location>
</feature>
<feature type="compositionally biased region" description="Basic and acidic residues" evidence="3">
    <location>
        <begin position="594"/>
        <end position="624"/>
    </location>
</feature>
<dbReference type="Gene3D" id="1.10.10.580">
    <property type="entry name" value="Structural maintenance of chromosome 1. Chain E"/>
    <property type="match status" value="1"/>
</dbReference>
<evidence type="ECO:0000256" key="1">
    <source>
        <dbReference type="ARBA" id="ARBA00004123"/>
    </source>
</evidence>
<feature type="region of interest" description="Disordered" evidence="3">
    <location>
        <begin position="376"/>
        <end position="648"/>
    </location>
</feature>
<sequence>MLLTHYQFADNPVLGRLWIAAHNEKKVTKSQVVQANLMEAVDELLKPNLSISMRLAAHLLYGVVVVYARKAKYLMGDSSDALVKLRVAFQSRSRVDLEENEGSAEVGAITINGQRKRNSPGSRAKRRGVGASLSPRASLLLSPALSTSRVDEDNERFEELDGEDDIEASQNLLHTDISPMREGRSSVGRAGRSSIEAANEDISLSSARRTRRSLAFGGDVLPITASTNTSAIDLGEDLGTDLALGDEVFGDDLLMSFEVDNEVGEAPPRTRTSIASPSSRRIGAGVGGEDPLSPPPAAADESSMEVEVARGGESGVHEGLDISAASMAEDGEIEVGRDAPRVDGAHLDISEIEPVADMDMGGDLDVMEMEEPVLEGGEVGGEGEGEDGANRGEGEGGEEGQRTRSRRRIVPPSRLIDEQTELPGASIKRYLKNPRRLIQKRSKAPLSAAAVRSAKETAKDKRRRLSSAMSAQNGLAEPLAALLNESSSSGSGQAGEGGESVVNESRRSRRSLQLRRRSEAPSAEGGEGQEGSMTENVEGEESAVVPAAGEGGEEGGLDMTDMGEIGDFAAAEELPMEDMSLHFEGEGAPSPIRGEAEVEREEERRREGEEQDRREPKRSRQDRGGEEEEEEVEREGEYPADSSSLQRRIVGEEEADSFVSEASIMSAVVREDTVAAESLALLEAIHTKTEEKRRAAPPPVGHTQTRSGRRAALTATSITFTDIVSKEGEGARKAAALSFFCLLDVKSKYNCVGVSQDEEFGDINIRPMENLDESIRRFSAGRVF</sequence>
<dbReference type="InterPro" id="IPR039781">
    <property type="entry name" value="Rad21/Rec8-like"/>
</dbReference>
<evidence type="ECO:0000313" key="5">
    <source>
        <dbReference type="EMBL" id="CAE0259659.1"/>
    </source>
</evidence>
<feature type="compositionally biased region" description="Basic residues" evidence="3">
    <location>
        <begin position="114"/>
        <end position="128"/>
    </location>
</feature>
<feature type="compositionally biased region" description="Basic and acidic residues" evidence="3">
    <location>
        <begin position="388"/>
        <end position="402"/>
    </location>
</feature>
<organism evidence="5">
    <name type="scientific">Palpitomonas bilix</name>
    <dbReference type="NCBI Taxonomy" id="652834"/>
    <lineage>
        <taxon>Eukaryota</taxon>
        <taxon>Eukaryota incertae sedis</taxon>
    </lineage>
</organism>
<gene>
    <name evidence="5" type="ORF">PBIL07802_LOCUS21930</name>
</gene>
<proteinExistence type="predicted"/>
<evidence type="ECO:0000256" key="3">
    <source>
        <dbReference type="SAM" id="MobiDB-lite"/>
    </source>
</evidence>
<keyword evidence="2" id="KW-0539">Nucleus</keyword>
<feature type="compositionally biased region" description="Low complexity" evidence="3">
    <location>
        <begin position="474"/>
        <end position="491"/>
    </location>
</feature>
<dbReference type="AlphaFoldDB" id="A0A7S3DJ52"/>
<feature type="compositionally biased region" description="Polar residues" evidence="3">
    <location>
        <begin position="270"/>
        <end position="279"/>
    </location>
</feature>
<feature type="domain" description="Rad21/Rec8-like protein N-terminal" evidence="4">
    <location>
        <begin position="1"/>
        <end position="101"/>
    </location>
</feature>
<evidence type="ECO:0000259" key="4">
    <source>
        <dbReference type="Pfam" id="PF04825"/>
    </source>
</evidence>
<feature type="compositionally biased region" description="Basic and acidic residues" evidence="3">
    <location>
        <begin position="307"/>
        <end position="320"/>
    </location>
</feature>
<dbReference type="InterPro" id="IPR006910">
    <property type="entry name" value="Rad21_Rec8_N"/>
</dbReference>
<name>A0A7S3DJ52_9EUKA</name>
<dbReference type="InterPro" id="IPR023093">
    <property type="entry name" value="ScpA-like_C"/>
</dbReference>
<dbReference type="PANTHER" id="PTHR12585">
    <property type="entry name" value="SCC1 / RAD21 FAMILY MEMBER"/>
    <property type="match status" value="1"/>
</dbReference>
<dbReference type="GO" id="GO:0008278">
    <property type="term" value="C:cohesin complex"/>
    <property type="evidence" value="ECO:0007669"/>
    <property type="project" value="InterPro"/>
</dbReference>
<dbReference type="GO" id="GO:0007062">
    <property type="term" value="P:sister chromatid cohesion"/>
    <property type="evidence" value="ECO:0007669"/>
    <property type="project" value="InterPro"/>
</dbReference>
<dbReference type="EMBL" id="HBIB01033767">
    <property type="protein sequence ID" value="CAE0259659.1"/>
    <property type="molecule type" value="Transcribed_RNA"/>
</dbReference>
<feature type="compositionally biased region" description="Basic and acidic residues" evidence="3">
    <location>
        <begin position="334"/>
        <end position="349"/>
    </location>
</feature>
<dbReference type="Pfam" id="PF04825">
    <property type="entry name" value="Rad21_Rec8_N"/>
    <property type="match status" value="1"/>
</dbReference>
<dbReference type="PANTHER" id="PTHR12585:SF69">
    <property type="entry name" value="FI11703P"/>
    <property type="match status" value="1"/>
</dbReference>
<dbReference type="GO" id="GO:1990414">
    <property type="term" value="P:replication-born double-strand break repair via sister chromatid exchange"/>
    <property type="evidence" value="ECO:0007669"/>
    <property type="project" value="TreeGrafter"/>
</dbReference>
<evidence type="ECO:0000256" key="2">
    <source>
        <dbReference type="ARBA" id="ARBA00023242"/>
    </source>
</evidence>
<accession>A0A7S3DJ52</accession>
<dbReference type="GO" id="GO:0005634">
    <property type="term" value="C:nucleus"/>
    <property type="evidence" value="ECO:0007669"/>
    <property type="project" value="UniProtKB-SubCell"/>
</dbReference>
<dbReference type="GO" id="GO:0003682">
    <property type="term" value="F:chromatin binding"/>
    <property type="evidence" value="ECO:0007669"/>
    <property type="project" value="TreeGrafter"/>
</dbReference>
<feature type="region of interest" description="Disordered" evidence="3">
    <location>
        <begin position="264"/>
        <end position="357"/>
    </location>
</feature>
<feature type="compositionally biased region" description="Acidic residues" evidence="3">
    <location>
        <begin position="625"/>
        <end position="634"/>
    </location>
</feature>
<feature type="compositionally biased region" description="Basic residues" evidence="3">
    <location>
        <begin position="429"/>
        <end position="443"/>
    </location>
</feature>
<reference evidence="5" key="1">
    <citation type="submission" date="2021-01" db="EMBL/GenBank/DDBJ databases">
        <authorList>
            <person name="Corre E."/>
            <person name="Pelletier E."/>
            <person name="Niang G."/>
            <person name="Scheremetjew M."/>
            <person name="Finn R."/>
            <person name="Kale V."/>
            <person name="Holt S."/>
            <person name="Cochrane G."/>
            <person name="Meng A."/>
            <person name="Brown T."/>
            <person name="Cohen L."/>
        </authorList>
    </citation>
    <scope>NUCLEOTIDE SEQUENCE</scope>
    <source>
        <strain evidence="5">NIES-2562</strain>
    </source>
</reference>
<feature type="region of interest" description="Disordered" evidence="3">
    <location>
        <begin position="114"/>
        <end position="133"/>
    </location>
</feature>
<comment type="subcellular location">
    <subcellularLocation>
        <location evidence="1">Nucleus</location>
    </subcellularLocation>
</comment>
<protein>
    <recommendedName>
        <fullName evidence="4">Rad21/Rec8-like protein N-terminal domain-containing protein</fullName>
    </recommendedName>
</protein>